<dbReference type="PANTHER" id="PTHR45023">
    <property type="match status" value="1"/>
</dbReference>
<dbReference type="Pfam" id="PF14303">
    <property type="entry name" value="NAM-associated"/>
    <property type="match status" value="1"/>
</dbReference>
<dbReference type="InterPro" id="IPR001005">
    <property type="entry name" value="SANT/Myb"/>
</dbReference>
<dbReference type="OMA" id="YELAYFT"/>
<dbReference type="Gramene" id="Bo1g114890.1">
    <property type="protein sequence ID" value="Bo1g114890.1"/>
    <property type="gene ID" value="Bo1g114890"/>
</dbReference>
<dbReference type="Proteomes" id="UP000032141">
    <property type="component" value="Chromosome C1"/>
</dbReference>
<evidence type="ECO:0000259" key="2">
    <source>
        <dbReference type="PROSITE" id="PS50090"/>
    </source>
</evidence>
<reference evidence="3" key="2">
    <citation type="submission" date="2015-03" db="UniProtKB">
        <authorList>
            <consortium name="EnsemblPlants"/>
        </authorList>
    </citation>
    <scope>IDENTIFICATION</scope>
</reference>
<evidence type="ECO:0000313" key="4">
    <source>
        <dbReference type="Proteomes" id="UP000032141"/>
    </source>
</evidence>
<proteinExistence type="predicted"/>
<feature type="region of interest" description="Disordered" evidence="1">
    <location>
        <begin position="227"/>
        <end position="280"/>
    </location>
</feature>
<dbReference type="AlphaFoldDB" id="A0A0D3ACD5"/>
<evidence type="ECO:0000313" key="3">
    <source>
        <dbReference type="EnsemblPlants" id="Bo1g114890.1"/>
    </source>
</evidence>
<dbReference type="HOGENOM" id="CLU_012390_0_2_1"/>
<dbReference type="PROSITE" id="PS50090">
    <property type="entry name" value="MYB_LIKE"/>
    <property type="match status" value="1"/>
</dbReference>
<dbReference type="STRING" id="109376.A0A0D3ACD5"/>
<name>A0A0D3ACD5_BRAOL</name>
<reference evidence="3 4" key="1">
    <citation type="journal article" date="2014" name="Genome Biol.">
        <title>Transcriptome and methylome profiling reveals relics of genome dominance in the mesopolyploid Brassica oleracea.</title>
        <authorList>
            <person name="Parkin I.A."/>
            <person name="Koh C."/>
            <person name="Tang H."/>
            <person name="Robinson S.J."/>
            <person name="Kagale S."/>
            <person name="Clarke W.E."/>
            <person name="Town C.D."/>
            <person name="Nixon J."/>
            <person name="Krishnakumar V."/>
            <person name="Bidwell S.L."/>
            <person name="Denoeud F."/>
            <person name="Belcram H."/>
            <person name="Links M.G."/>
            <person name="Just J."/>
            <person name="Clarke C."/>
            <person name="Bender T."/>
            <person name="Huebert T."/>
            <person name="Mason A.S."/>
            <person name="Pires J.C."/>
            <person name="Barker G."/>
            <person name="Moore J."/>
            <person name="Walley P.G."/>
            <person name="Manoli S."/>
            <person name="Batley J."/>
            <person name="Edwards D."/>
            <person name="Nelson M.N."/>
            <person name="Wang X."/>
            <person name="Paterson A.H."/>
            <person name="King G."/>
            <person name="Bancroft I."/>
            <person name="Chalhoub B."/>
            <person name="Sharpe A.G."/>
        </authorList>
    </citation>
    <scope>NUCLEOTIDE SEQUENCE</scope>
    <source>
        <strain evidence="3 4">cv. TO1000</strain>
    </source>
</reference>
<dbReference type="EnsemblPlants" id="Bo1g114890.1">
    <property type="protein sequence ID" value="Bo1g114890.1"/>
    <property type="gene ID" value="Bo1g114890"/>
</dbReference>
<feature type="domain" description="Myb-like" evidence="2">
    <location>
        <begin position="93"/>
        <end position="159"/>
    </location>
</feature>
<accession>A0A0D3ACD5</accession>
<keyword evidence="4" id="KW-1185">Reference proteome</keyword>
<sequence>MISPRLSVSLLDDSAMNLSASRGVDFLKDENPPSLSRWLTVMRYHFTPLSGPELSSTKSKERWTEQETKMRKNRQSRRLHLLEQYSQVVTKERRTWTPSDDVVLISSWLNMSKDPIIGNEQRSNAFWKRIAEYFSASRKLAGCDKREASHCKNRWQEINDLVCKFSGAYEAAARERSSRQNENDVLKLAHKIVFTNHKKRFTLEHVWKELRNDQKWCALSTAKKDGSSKKRRCEDGSDSTSYKATEEDSALDDEGTNRPPGVKAAKKGSKERLSKKPMVDGKELSQFQTMWSLKKQDLEVKERLSKMKLLDSLIAKQEPLVDYEEALKKKLIDELMSN</sequence>
<protein>
    <recommendedName>
        <fullName evidence="2">Myb-like domain-containing protein</fullName>
    </recommendedName>
</protein>
<dbReference type="InterPro" id="IPR029466">
    <property type="entry name" value="NAM-associated_C"/>
</dbReference>
<feature type="compositionally biased region" description="Basic and acidic residues" evidence="1">
    <location>
        <begin position="58"/>
        <end position="70"/>
    </location>
</feature>
<feature type="compositionally biased region" description="Basic and acidic residues" evidence="1">
    <location>
        <begin position="268"/>
        <end position="280"/>
    </location>
</feature>
<dbReference type="PANTHER" id="PTHR45023:SF4">
    <property type="entry name" value="GLYCINE-RICH PROTEIN-RELATED"/>
    <property type="match status" value="1"/>
</dbReference>
<organism evidence="3 4">
    <name type="scientific">Brassica oleracea var. oleracea</name>
    <dbReference type="NCBI Taxonomy" id="109376"/>
    <lineage>
        <taxon>Eukaryota</taxon>
        <taxon>Viridiplantae</taxon>
        <taxon>Streptophyta</taxon>
        <taxon>Embryophyta</taxon>
        <taxon>Tracheophyta</taxon>
        <taxon>Spermatophyta</taxon>
        <taxon>Magnoliopsida</taxon>
        <taxon>eudicotyledons</taxon>
        <taxon>Gunneridae</taxon>
        <taxon>Pentapetalae</taxon>
        <taxon>rosids</taxon>
        <taxon>malvids</taxon>
        <taxon>Brassicales</taxon>
        <taxon>Brassicaceae</taxon>
        <taxon>Brassiceae</taxon>
        <taxon>Brassica</taxon>
    </lineage>
</organism>
<evidence type="ECO:0000256" key="1">
    <source>
        <dbReference type="SAM" id="MobiDB-lite"/>
    </source>
</evidence>
<feature type="region of interest" description="Disordered" evidence="1">
    <location>
        <begin position="52"/>
        <end position="76"/>
    </location>
</feature>